<organism evidence="2 3">
    <name type="scientific">Paralvinella palmiformis</name>
    <dbReference type="NCBI Taxonomy" id="53620"/>
    <lineage>
        <taxon>Eukaryota</taxon>
        <taxon>Metazoa</taxon>
        <taxon>Spiralia</taxon>
        <taxon>Lophotrochozoa</taxon>
        <taxon>Annelida</taxon>
        <taxon>Polychaeta</taxon>
        <taxon>Sedentaria</taxon>
        <taxon>Canalipalpata</taxon>
        <taxon>Terebellida</taxon>
        <taxon>Terebelliformia</taxon>
        <taxon>Alvinellidae</taxon>
        <taxon>Paralvinella</taxon>
    </lineage>
</organism>
<evidence type="ECO:0000313" key="3">
    <source>
        <dbReference type="Proteomes" id="UP001208570"/>
    </source>
</evidence>
<keyword evidence="1" id="KW-1133">Transmembrane helix</keyword>
<feature type="transmembrane region" description="Helical" evidence="1">
    <location>
        <begin position="33"/>
        <end position="54"/>
    </location>
</feature>
<proteinExistence type="predicted"/>
<accession>A0AAD9MXG0</accession>
<dbReference type="EMBL" id="JAODUP010000597">
    <property type="protein sequence ID" value="KAK2146574.1"/>
    <property type="molecule type" value="Genomic_DNA"/>
</dbReference>
<gene>
    <name evidence="2" type="ORF">LSH36_597g00010</name>
</gene>
<keyword evidence="1" id="KW-0472">Membrane</keyword>
<evidence type="ECO:0000256" key="1">
    <source>
        <dbReference type="SAM" id="Phobius"/>
    </source>
</evidence>
<keyword evidence="1" id="KW-0812">Transmembrane</keyword>
<dbReference type="AlphaFoldDB" id="A0AAD9MXG0"/>
<dbReference type="Proteomes" id="UP001208570">
    <property type="component" value="Unassembled WGS sequence"/>
</dbReference>
<keyword evidence="3" id="KW-1185">Reference proteome</keyword>
<protein>
    <submittedName>
        <fullName evidence="2">Uncharacterized protein</fullName>
    </submittedName>
</protein>
<name>A0AAD9MXG0_9ANNE</name>
<comment type="caution">
    <text evidence="2">The sequence shown here is derived from an EMBL/GenBank/DDBJ whole genome shotgun (WGS) entry which is preliminary data.</text>
</comment>
<sequence length="163" mass="18557">MEYKRADVAFDPQKYLSSDIIFDNKQKSLPCSWLFMLSFYSGAVTAALSVLAVVGSLHVNKIEQYCDKEPAIDKAEDVEYIPDEDVKDTSWLPTEVQGVCAGKDTRWLNKNDALEGVRSNEQAIVKVYMVDLYDLAMFTLPSLRNKLLFLHKDMFSRNLSDCL</sequence>
<reference evidence="2" key="1">
    <citation type="journal article" date="2023" name="Mol. Biol. Evol.">
        <title>Third-Generation Sequencing Reveals the Adaptive Role of the Epigenome in Three Deep-Sea Polychaetes.</title>
        <authorList>
            <person name="Perez M."/>
            <person name="Aroh O."/>
            <person name="Sun Y."/>
            <person name="Lan Y."/>
            <person name="Juniper S.K."/>
            <person name="Young C.R."/>
            <person name="Angers B."/>
            <person name="Qian P.Y."/>
        </authorList>
    </citation>
    <scope>NUCLEOTIDE SEQUENCE</scope>
    <source>
        <strain evidence="2">P08H-3</strain>
    </source>
</reference>
<evidence type="ECO:0000313" key="2">
    <source>
        <dbReference type="EMBL" id="KAK2146574.1"/>
    </source>
</evidence>